<organism evidence="1 2">
    <name type="scientific">Hygrophoropsis aurantiaca</name>
    <dbReference type="NCBI Taxonomy" id="72124"/>
    <lineage>
        <taxon>Eukaryota</taxon>
        <taxon>Fungi</taxon>
        <taxon>Dikarya</taxon>
        <taxon>Basidiomycota</taxon>
        <taxon>Agaricomycotina</taxon>
        <taxon>Agaricomycetes</taxon>
        <taxon>Agaricomycetidae</taxon>
        <taxon>Boletales</taxon>
        <taxon>Coniophorineae</taxon>
        <taxon>Hygrophoropsidaceae</taxon>
        <taxon>Hygrophoropsis</taxon>
    </lineage>
</organism>
<reference evidence="1" key="1">
    <citation type="journal article" date="2021" name="New Phytol.">
        <title>Evolutionary innovations through gain and loss of genes in the ectomycorrhizal Boletales.</title>
        <authorList>
            <person name="Wu G."/>
            <person name="Miyauchi S."/>
            <person name="Morin E."/>
            <person name="Kuo A."/>
            <person name="Drula E."/>
            <person name="Varga T."/>
            <person name="Kohler A."/>
            <person name="Feng B."/>
            <person name="Cao Y."/>
            <person name="Lipzen A."/>
            <person name="Daum C."/>
            <person name="Hundley H."/>
            <person name="Pangilinan J."/>
            <person name="Johnson J."/>
            <person name="Barry K."/>
            <person name="LaButti K."/>
            <person name="Ng V."/>
            <person name="Ahrendt S."/>
            <person name="Min B."/>
            <person name="Choi I.G."/>
            <person name="Park H."/>
            <person name="Plett J.M."/>
            <person name="Magnuson J."/>
            <person name="Spatafora J.W."/>
            <person name="Nagy L.G."/>
            <person name="Henrissat B."/>
            <person name="Grigoriev I.V."/>
            <person name="Yang Z.L."/>
            <person name="Xu J."/>
            <person name="Martin F.M."/>
        </authorList>
    </citation>
    <scope>NUCLEOTIDE SEQUENCE</scope>
    <source>
        <strain evidence="1">ATCC 28755</strain>
    </source>
</reference>
<keyword evidence="2" id="KW-1185">Reference proteome</keyword>
<evidence type="ECO:0000313" key="1">
    <source>
        <dbReference type="EMBL" id="KAH7902931.1"/>
    </source>
</evidence>
<name>A0ACB7ZP38_9AGAM</name>
<sequence>MGCDYNMPNNAQNGTFEVCDADLKIPAGLYVENGVTMTYSQPASGVVDPPYTPVVPSSSNCVTYQSTDLYSANPTPSGASSASGSAPTVGSGAAPSTGSSGAPGSSPTNGAEALGISAVAGVVGVLFAMAFLS</sequence>
<protein>
    <submittedName>
        <fullName evidence="1">Uncharacterized protein</fullName>
    </submittedName>
</protein>
<dbReference type="Proteomes" id="UP000790377">
    <property type="component" value="Unassembled WGS sequence"/>
</dbReference>
<proteinExistence type="predicted"/>
<gene>
    <name evidence="1" type="ORF">BJ138DRAFT_1168719</name>
</gene>
<comment type="caution">
    <text evidence="1">The sequence shown here is derived from an EMBL/GenBank/DDBJ whole genome shotgun (WGS) entry which is preliminary data.</text>
</comment>
<evidence type="ECO:0000313" key="2">
    <source>
        <dbReference type="Proteomes" id="UP000790377"/>
    </source>
</evidence>
<accession>A0ACB7ZP38</accession>
<dbReference type="EMBL" id="MU269382">
    <property type="protein sequence ID" value="KAH7902931.1"/>
    <property type="molecule type" value="Genomic_DNA"/>
</dbReference>